<evidence type="ECO:0000256" key="3">
    <source>
        <dbReference type="ARBA" id="ARBA00023163"/>
    </source>
</evidence>
<keyword evidence="2" id="KW-0238">DNA-binding</keyword>
<evidence type="ECO:0000259" key="4">
    <source>
        <dbReference type="PROSITE" id="PS50949"/>
    </source>
</evidence>
<dbReference type="InterPro" id="IPR036388">
    <property type="entry name" value="WH-like_DNA-bd_sf"/>
</dbReference>
<dbReference type="Pfam" id="PF00392">
    <property type="entry name" value="GntR"/>
    <property type="match status" value="1"/>
</dbReference>
<keyword evidence="1" id="KW-0805">Transcription regulation</keyword>
<dbReference type="InterPro" id="IPR000524">
    <property type="entry name" value="Tscrpt_reg_HTH_GntR"/>
</dbReference>
<reference evidence="5" key="1">
    <citation type="journal article" date="2014" name="Int. J. Syst. Evol. Microbiol.">
        <title>Complete genome sequence of Corynebacterium casei LMG S-19264T (=DSM 44701T), isolated from a smear-ripened cheese.</title>
        <authorList>
            <consortium name="US DOE Joint Genome Institute (JGI-PGF)"/>
            <person name="Walter F."/>
            <person name="Albersmeier A."/>
            <person name="Kalinowski J."/>
            <person name="Ruckert C."/>
        </authorList>
    </citation>
    <scope>NUCLEOTIDE SEQUENCE</scope>
    <source>
        <strain evidence="5">CGMCC 4.7403</strain>
    </source>
</reference>
<dbReference type="EMBL" id="BNAT01000017">
    <property type="protein sequence ID" value="GHE31833.1"/>
    <property type="molecule type" value="Genomic_DNA"/>
</dbReference>
<dbReference type="RefSeq" id="WP_189784532.1">
    <property type="nucleotide sequence ID" value="NZ_BNAT01000017.1"/>
</dbReference>
<dbReference type="SUPFAM" id="SSF46785">
    <property type="entry name" value="Winged helix' DNA-binding domain"/>
    <property type="match status" value="1"/>
</dbReference>
<dbReference type="PRINTS" id="PR00035">
    <property type="entry name" value="HTHGNTR"/>
</dbReference>
<dbReference type="GO" id="GO:0003677">
    <property type="term" value="F:DNA binding"/>
    <property type="evidence" value="ECO:0007669"/>
    <property type="project" value="UniProtKB-KW"/>
</dbReference>
<protein>
    <submittedName>
        <fullName evidence="5">GntR family transcriptional regulator</fullName>
    </submittedName>
</protein>
<dbReference type="AlphaFoldDB" id="A0A919DBI7"/>
<evidence type="ECO:0000313" key="5">
    <source>
        <dbReference type="EMBL" id="GHE31833.1"/>
    </source>
</evidence>
<dbReference type="SMART" id="SM00345">
    <property type="entry name" value="HTH_GNTR"/>
    <property type="match status" value="1"/>
</dbReference>
<keyword evidence="6" id="KW-1185">Reference proteome</keyword>
<dbReference type="GO" id="GO:0003700">
    <property type="term" value="F:DNA-binding transcription factor activity"/>
    <property type="evidence" value="ECO:0007669"/>
    <property type="project" value="InterPro"/>
</dbReference>
<dbReference type="Proteomes" id="UP000603227">
    <property type="component" value="Unassembled WGS sequence"/>
</dbReference>
<evidence type="ECO:0000256" key="1">
    <source>
        <dbReference type="ARBA" id="ARBA00023015"/>
    </source>
</evidence>
<gene>
    <name evidence="5" type="ORF">GCM10017771_48340</name>
</gene>
<dbReference type="CDD" id="cd07377">
    <property type="entry name" value="WHTH_GntR"/>
    <property type="match status" value="1"/>
</dbReference>
<name>A0A919DBI7_9ACTN</name>
<dbReference type="PANTHER" id="PTHR43537">
    <property type="entry name" value="TRANSCRIPTIONAL REGULATOR, GNTR FAMILY"/>
    <property type="match status" value="1"/>
</dbReference>
<dbReference type="InterPro" id="IPR036390">
    <property type="entry name" value="WH_DNA-bd_sf"/>
</dbReference>
<proteinExistence type="predicted"/>
<dbReference type="Gene3D" id="1.10.10.10">
    <property type="entry name" value="Winged helix-like DNA-binding domain superfamily/Winged helix DNA-binding domain"/>
    <property type="match status" value="1"/>
</dbReference>
<accession>A0A919DBI7</accession>
<reference evidence="5" key="2">
    <citation type="submission" date="2020-09" db="EMBL/GenBank/DDBJ databases">
        <authorList>
            <person name="Sun Q."/>
            <person name="Zhou Y."/>
        </authorList>
    </citation>
    <scope>NUCLEOTIDE SEQUENCE</scope>
    <source>
        <strain evidence="5">CGMCC 4.7403</strain>
    </source>
</reference>
<dbReference type="PANTHER" id="PTHR43537:SF24">
    <property type="entry name" value="GLUCONATE OPERON TRANSCRIPTIONAL REPRESSOR"/>
    <property type="match status" value="1"/>
</dbReference>
<dbReference type="PROSITE" id="PS50949">
    <property type="entry name" value="HTH_GNTR"/>
    <property type="match status" value="1"/>
</dbReference>
<feature type="domain" description="HTH gntR-type" evidence="4">
    <location>
        <begin position="6"/>
        <end position="75"/>
    </location>
</feature>
<sequence>MNDGKRLSSTAIADQLRERIQSGRLRPGQRLPTQVQLADEFGVQRGAVRQALRILQSEHLLTNVSKGSPPRVAAPIPAPEEPRPALVGLAPRLEEAFSEPDVRIDASCLTAETLMRSMHAPLNLIERKKVSPKSVKVRIVLPPRDLRRHYPAPDGGWGHDDDVDRAVHQRSVDQHKRQVAWFDGHFHMLRTAYRIDANVEFRVGDGTPFHKLYLLNDTEVLFGHYVIGTKEGEVEVDGVSRDLRDAWGTESRLFSFRRQYGARDELFVEDTKTWFNALWETLSPDVKDS</sequence>
<evidence type="ECO:0000313" key="6">
    <source>
        <dbReference type="Proteomes" id="UP000603227"/>
    </source>
</evidence>
<keyword evidence="3" id="KW-0804">Transcription</keyword>
<evidence type="ECO:0000256" key="2">
    <source>
        <dbReference type="ARBA" id="ARBA00023125"/>
    </source>
</evidence>
<organism evidence="5 6">
    <name type="scientific">Streptomyces capitiformicae</name>
    <dbReference type="NCBI Taxonomy" id="2014920"/>
    <lineage>
        <taxon>Bacteria</taxon>
        <taxon>Bacillati</taxon>
        <taxon>Actinomycetota</taxon>
        <taxon>Actinomycetes</taxon>
        <taxon>Kitasatosporales</taxon>
        <taxon>Streptomycetaceae</taxon>
        <taxon>Streptomyces</taxon>
    </lineage>
</organism>
<comment type="caution">
    <text evidence="5">The sequence shown here is derived from an EMBL/GenBank/DDBJ whole genome shotgun (WGS) entry which is preliminary data.</text>
</comment>